<evidence type="ECO:0000256" key="1">
    <source>
        <dbReference type="ARBA" id="ARBA00004370"/>
    </source>
</evidence>
<dbReference type="InterPro" id="IPR006593">
    <property type="entry name" value="Cyt_b561/ferric_Rdtase_TM"/>
</dbReference>
<feature type="chain" id="PRO_5014191699" description="Cytochrome b561 and DOMON domain-containing protein" evidence="9">
    <location>
        <begin position="30"/>
        <end position="517"/>
    </location>
</feature>
<proteinExistence type="predicted"/>
<evidence type="ECO:0000256" key="9">
    <source>
        <dbReference type="SAM" id="SignalP"/>
    </source>
</evidence>
<keyword evidence="4 9" id="KW-0732">Signal</keyword>
<evidence type="ECO:0000256" key="3">
    <source>
        <dbReference type="ARBA" id="ARBA00022692"/>
    </source>
</evidence>
<evidence type="ECO:0000256" key="4">
    <source>
        <dbReference type="ARBA" id="ARBA00022729"/>
    </source>
</evidence>
<sequence>MAQASSSSSLLPLLSFVLIAAGSISLVGGQGDSCDSDPSSFLSAGYSNSTLACRPIWNSFVLRMVHEQWFHETVIDGSDFFPVDNADIDRSDFFLMDNADIDTRSSLASNSKSNSDLIFTLLQYSQDKDNILTIVLSTLYTSGWVGIGFSKDGMMVGSSAMVGWIGNTGRAHIKQFYLRGRTTSQVLADQGQLPVGGSPPVVVQHGPNIYLAFQLKFTSKIAQQELLFAFGTATPVRNRLREHADKLSVSFDFSEDFGIFSLDLIKNIKLGNSGTGITGDWDGSPSSLLQSIFRRIHVGDAEILGKLVELLQARVEVELALEPRDQVRISTPPQFQSGGTLSASSYPYQLKRTHGILNIFGWGVMLPIGGIVARYFKRHDPLWFYLHSAIQFVGFILGLAGVVAGIALYDRLHASVYSHRALGILILVLGILQILAFFLRPDKEHKLRKFWNWYHWGIGRLTLFLAAVNIFVGIHVGDAGNSWKVGYGINLGVLLLTTIIFEYMLWTRWSKKTSPAF</sequence>
<keyword evidence="6 8" id="KW-1133">Transmembrane helix</keyword>
<dbReference type="PROSITE" id="PS50939">
    <property type="entry name" value="CYTOCHROME_B561"/>
    <property type="match status" value="1"/>
</dbReference>
<feature type="transmembrane region" description="Helical" evidence="8">
    <location>
        <begin position="421"/>
        <end position="439"/>
    </location>
</feature>
<keyword evidence="7 8" id="KW-0472">Membrane</keyword>
<accession>A0A2H9ZR18</accession>
<evidence type="ECO:0000259" key="11">
    <source>
        <dbReference type="PROSITE" id="PS50939"/>
    </source>
</evidence>
<reference evidence="12 13" key="1">
    <citation type="journal article" date="2017" name="Nature">
        <title>The Apostasia genome and the evolution of orchids.</title>
        <authorList>
            <person name="Zhang G.Q."/>
            <person name="Liu K.W."/>
            <person name="Li Z."/>
            <person name="Lohaus R."/>
            <person name="Hsiao Y.Y."/>
            <person name="Niu S.C."/>
            <person name="Wang J.Y."/>
            <person name="Lin Y.C."/>
            <person name="Xu Q."/>
            <person name="Chen L.J."/>
            <person name="Yoshida K."/>
            <person name="Fujiwara S."/>
            <person name="Wang Z.W."/>
            <person name="Zhang Y.Q."/>
            <person name="Mitsuda N."/>
            <person name="Wang M."/>
            <person name="Liu G.H."/>
            <person name="Pecoraro L."/>
            <person name="Huang H.X."/>
            <person name="Xiao X.J."/>
            <person name="Lin M."/>
            <person name="Wu X.Y."/>
            <person name="Wu W.L."/>
            <person name="Chen Y.Y."/>
            <person name="Chang S.B."/>
            <person name="Sakamoto S."/>
            <person name="Ohme-Takagi M."/>
            <person name="Yagi M."/>
            <person name="Zeng S.J."/>
            <person name="Shen C.Y."/>
            <person name="Yeh C.M."/>
            <person name="Luo Y.B."/>
            <person name="Tsai W.C."/>
            <person name="Van de Peer Y."/>
            <person name="Liu Z.J."/>
        </authorList>
    </citation>
    <scope>NUCLEOTIDE SEQUENCE [LARGE SCALE GENOMIC DNA]</scope>
    <source>
        <strain evidence="13">cv. Shenzhen</strain>
        <tissue evidence="12">Stem</tissue>
    </source>
</reference>
<protein>
    <recommendedName>
        <fullName evidence="14">Cytochrome b561 and DOMON domain-containing protein</fullName>
    </recommendedName>
</protein>
<keyword evidence="5" id="KW-0249">Electron transport</keyword>
<dbReference type="Pfam" id="PF03351">
    <property type="entry name" value="DOMON"/>
    <property type="match status" value="1"/>
</dbReference>
<keyword evidence="13" id="KW-1185">Reference proteome</keyword>
<dbReference type="CDD" id="cd09631">
    <property type="entry name" value="DOMON_DOH"/>
    <property type="match status" value="1"/>
</dbReference>
<dbReference type="Pfam" id="PF03188">
    <property type="entry name" value="Cytochrom_B561"/>
    <property type="match status" value="1"/>
</dbReference>
<evidence type="ECO:0000313" key="12">
    <source>
        <dbReference type="EMBL" id="PKA45732.1"/>
    </source>
</evidence>
<dbReference type="AlphaFoldDB" id="A0A2H9ZR18"/>
<dbReference type="GO" id="GO:0016020">
    <property type="term" value="C:membrane"/>
    <property type="evidence" value="ECO:0007669"/>
    <property type="project" value="UniProtKB-SubCell"/>
</dbReference>
<dbReference type="PROSITE" id="PS50836">
    <property type="entry name" value="DOMON"/>
    <property type="match status" value="1"/>
</dbReference>
<dbReference type="PANTHER" id="PTHR23130">
    <property type="entry name" value="CYTOCHROME B561 AND DOMON DOMAIN-CONTAINING PROTEIN"/>
    <property type="match status" value="1"/>
</dbReference>
<gene>
    <name evidence="12" type="ORF">AXF42_Ash011073</name>
</gene>
<feature type="domain" description="Cytochrome b561" evidence="11">
    <location>
        <begin position="317"/>
        <end position="510"/>
    </location>
</feature>
<feature type="domain" description="DOMON" evidence="10">
    <location>
        <begin position="116"/>
        <end position="231"/>
    </location>
</feature>
<name>A0A2H9ZR18_9ASPA</name>
<keyword evidence="3 8" id="KW-0812">Transmembrane</keyword>
<feature type="transmembrane region" description="Helical" evidence="8">
    <location>
        <begin position="355"/>
        <end position="376"/>
    </location>
</feature>
<dbReference type="InterPro" id="IPR045266">
    <property type="entry name" value="DOH_DOMON"/>
</dbReference>
<keyword evidence="2" id="KW-0813">Transport</keyword>
<dbReference type="OrthoDB" id="19261at2759"/>
<feature type="signal peptide" evidence="9">
    <location>
        <begin position="1"/>
        <end position="29"/>
    </location>
</feature>
<dbReference type="CDD" id="cd08760">
    <property type="entry name" value="Cyt_b561_FRRS1_like"/>
    <property type="match status" value="1"/>
</dbReference>
<dbReference type="SMART" id="SM00664">
    <property type="entry name" value="DoH"/>
    <property type="match status" value="1"/>
</dbReference>
<evidence type="ECO:0000256" key="6">
    <source>
        <dbReference type="ARBA" id="ARBA00022989"/>
    </source>
</evidence>
<evidence type="ECO:0008006" key="14">
    <source>
        <dbReference type="Google" id="ProtNLM"/>
    </source>
</evidence>
<feature type="transmembrane region" description="Helical" evidence="8">
    <location>
        <begin position="486"/>
        <end position="506"/>
    </location>
</feature>
<evidence type="ECO:0000256" key="7">
    <source>
        <dbReference type="ARBA" id="ARBA00023136"/>
    </source>
</evidence>
<evidence type="ECO:0000256" key="8">
    <source>
        <dbReference type="SAM" id="Phobius"/>
    </source>
</evidence>
<evidence type="ECO:0000256" key="2">
    <source>
        <dbReference type="ARBA" id="ARBA00022448"/>
    </source>
</evidence>
<evidence type="ECO:0000259" key="10">
    <source>
        <dbReference type="PROSITE" id="PS50836"/>
    </source>
</evidence>
<evidence type="ECO:0000313" key="13">
    <source>
        <dbReference type="Proteomes" id="UP000236161"/>
    </source>
</evidence>
<comment type="subcellular location">
    <subcellularLocation>
        <location evidence="1">Membrane</location>
    </subcellularLocation>
</comment>
<dbReference type="Gene3D" id="1.20.120.1770">
    <property type="match status" value="1"/>
</dbReference>
<dbReference type="SMART" id="SM00665">
    <property type="entry name" value="B561"/>
    <property type="match status" value="1"/>
</dbReference>
<dbReference type="EMBL" id="KZ454830">
    <property type="protein sequence ID" value="PKA45732.1"/>
    <property type="molecule type" value="Genomic_DNA"/>
</dbReference>
<dbReference type="InterPro" id="IPR005018">
    <property type="entry name" value="DOMON_domain"/>
</dbReference>
<feature type="transmembrane region" description="Helical" evidence="8">
    <location>
        <begin position="451"/>
        <end position="474"/>
    </location>
</feature>
<dbReference type="PANTHER" id="PTHR23130:SF115">
    <property type="entry name" value="OS01G0680900 PROTEIN"/>
    <property type="match status" value="1"/>
</dbReference>
<evidence type="ECO:0000256" key="5">
    <source>
        <dbReference type="ARBA" id="ARBA00022982"/>
    </source>
</evidence>
<organism evidence="12 13">
    <name type="scientific">Apostasia shenzhenica</name>
    <dbReference type="NCBI Taxonomy" id="1088818"/>
    <lineage>
        <taxon>Eukaryota</taxon>
        <taxon>Viridiplantae</taxon>
        <taxon>Streptophyta</taxon>
        <taxon>Embryophyta</taxon>
        <taxon>Tracheophyta</taxon>
        <taxon>Spermatophyta</taxon>
        <taxon>Magnoliopsida</taxon>
        <taxon>Liliopsida</taxon>
        <taxon>Asparagales</taxon>
        <taxon>Orchidaceae</taxon>
        <taxon>Apostasioideae</taxon>
        <taxon>Apostasia</taxon>
    </lineage>
</organism>
<dbReference type="STRING" id="1088818.A0A2H9ZR18"/>
<feature type="transmembrane region" description="Helical" evidence="8">
    <location>
        <begin position="383"/>
        <end position="409"/>
    </location>
</feature>
<dbReference type="Proteomes" id="UP000236161">
    <property type="component" value="Unassembled WGS sequence"/>
</dbReference>